<dbReference type="AlphaFoldDB" id="A0AAP3GDK5"/>
<organism evidence="1 2">
    <name type="scientific">Brevibacillus laterosporus</name>
    <name type="common">Bacillus laterosporus</name>
    <dbReference type="NCBI Taxonomy" id="1465"/>
    <lineage>
        <taxon>Bacteria</taxon>
        <taxon>Bacillati</taxon>
        <taxon>Bacillota</taxon>
        <taxon>Bacilli</taxon>
        <taxon>Bacillales</taxon>
        <taxon>Paenibacillaceae</taxon>
        <taxon>Brevibacillus</taxon>
    </lineage>
</organism>
<evidence type="ECO:0000313" key="2">
    <source>
        <dbReference type="Proteomes" id="UP001077662"/>
    </source>
</evidence>
<dbReference type="Proteomes" id="UP001077662">
    <property type="component" value="Unassembled WGS sequence"/>
</dbReference>
<dbReference type="RefSeq" id="WP_258433911.1">
    <property type="nucleotide sequence ID" value="NZ_JANSGW010000018.1"/>
</dbReference>
<dbReference type="EMBL" id="JAPTNE010000018">
    <property type="protein sequence ID" value="MCZ0808094.1"/>
    <property type="molecule type" value="Genomic_DNA"/>
</dbReference>
<proteinExistence type="predicted"/>
<sequence>MRFLNFFKKILDKDNIQIHKNETSETHTEQSNIQTTFEIGPIYSYSDEETEIYNLNKLATEHKTNKRLDLAIETLKTVYDKKKKYYGYKDVEVNIRLALFLQQANMFEESITYLNEFREYKRNALNDMSKVEDKTRLMLQREKRYKEAITHGILSYIYKLINLDQLINEMKKIDDYTFRDLRKQLKEDLSSESINNMLTPLLTKAKETQNKEQYNKIITYHLKKFPSINPEQLQNDLKKLE</sequence>
<accession>A0AAP3GDK5</accession>
<comment type="caution">
    <text evidence="1">The sequence shown here is derived from an EMBL/GenBank/DDBJ whole genome shotgun (WGS) entry which is preliminary data.</text>
</comment>
<evidence type="ECO:0000313" key="1">
    <source>
        <dbReference type="EMBL" id="MCZ0808094.1"/>
    </source>
</evidence>
<protein>
    <recommendedName>
        <fullName evidence="3">Tetratricopeptide repeat protein</fullName>
    </recommendedName>
</protein>
<reference evidence="1" key="1">
    <citation type="submission" date="2022-09" db="EMBL/GenBank/DDBJ databases">
        <title>Genome analysis and characterization of larvicidal activity of Brevibacillus strains.</title>
        <authorList>
            <person name="Patrusheva E.V."/>
            <person name="Izotova A.O."/>
            <person name="Toshchakov S.V."/>
            <person name="Sineoky S.P."/>
        </authorList>
    </citation>
    <scope>NUCLEOTIDE SEQUENCE</scope>
    <source>
        <strain evidence="1">VKPM_B-13247</strain>
    </source>
</reference>
<evidence type="ECO:0008006" key="3">
    <source>
        <dbReference type="Google" id="ProtNLM"/>
    </source>
</evidence>
<gene>
    <name evidence="1" type="ORF">O0554_14450</name>
</gene>
<name>A0AAP3GDK5_BRELA</name>